<protein>
    <recommendedName>
        <fullName evidence="1">Pepco domain-containing protein</fullName>
    </recommendedName>
</protein>
<organism evidence="2 3">
    <name type="scientific">Streptomyces smaragdinus</name>
    <dbReference type="NCBI Taxonomy" id="2585196"/>
    <lineage>
        <taxon>Bacteria</taxon>
        <taxon>Bacillati</taxon>
        <taxon>Actinomycetota</taxon>
        <taxon>Actinomycetes</taxon>
        <taxon>Kitasatosporales</taxon>
        <taxon>Streptomycetaceae</taxon>
        <taxon>Streptomyces</taxon>
    </lineage>
</organism>
<dbReference type="AlphaFoldDB" id="A0A7K0CP14"/>
<dbReference type="EMBL" id="WEGJ01000021">
    <property type="protein sequence ID" value="MQY14494.1"/>
    <property type="molecule type" value="Genomic_DNA"/>
</dbReference>
<feature type="domain" description="Pepco" evidence="1">
    <location>
        <begin position="32"/>
        <end position="108"/>
    </location>
</feature>
<dbReference type="RefSeq" id="WP_153455213.1">
    <property type="nucleotide sequence ID" value="NZ_WEGJ01000021.1"/>
</dbReference>
<keyword evidence="3" id="KW-1185">Reference proteome</keyword>
<sequence length="109" mass="11805">MDLQEVHEDTTLSFWVADEGDDPQDTMGIFSRDSDAVLRSVPLGPLRKNLADTVEALQTIFAEVSQRSGTLPLAEAQLSFQVTASGGVQLIGTSQVQTGRGLTLTFRRP</sequence>
<comment type="caution">
    <text evidence="2">The sequence shown here is derived from an EMBL/GenBank/DDBJ whole genome shotgun (WGS) entry which is preliminary data.</text>
</comment>
<proteinExistence type="predicted"/>
<accession>A0A7K0CP14</accession>
<evidence type="ECO:0000313" key="3">
    <source>
        <dbReference type="Proteomes" id="UP000466345"/>
    </source>
</evidence>
<evidence type="ECO:0000313" key="2">
    <source>
        <dbReference type="EMBL" id="MQY14494.1"/>
    </source>
</evidence>
<dbReference type="Pfam" id="PF24393">
    <property type="entry name" value="Pepco"/>
    <property type="match status" value="1"/>
</dbReference>
<evidence type="ECO:0000259" key="1">
    <source>
        <dbReference type="Pfam" id="PF24393"/>
    </source>
</evidence>
<dbReference type="InterPro" id="IPR056947">
    <property type="entry name" value="Pepco_dom"/>
</dbReference>
<name>A0A7K0CP14_9ACTN</name>
<dbReference type="Proteomes" id="UP000466345">
    <property type="component" value="Unassembled WGS sequence"/>
</dbReference>
<dbReference type="OrthoDB" id="4271790at2"/>
<reference evidence="2 3" key="1">
    <citation type="submission" date="2019-10" db="EMBL/GenBank/DDBJ databases">
        <title>Streptomyces smaragdinus sp. nov. and Streptomyces fabii sp. nov., isolated from the gut of fungus growing-termite Macrotermes natalensis.</title>
        <authorList>
            <person name="Schwitalla J."/>
            <person name="Benndorf R."/>
            <person name="Martin K."/>
            <person name="De Beer W."/>
            <person name="Kaster A.-K."/>
            <person name="Vollmers J."/>
            <person name="Poulsen M."/>
            <person name="Beemelmanns C."/>
        </authorList>
    </citation>
    <scope>NUCLEOTIDE SEQUENCE [LARGE SCALE GENOMIC DNA]</scope>
    <source>
        <strain evidence="2 3">RB5</strain>
    </source>
</reference>
<gene>
    <name evidence="2" type="ORF">SRB5_46620</name>
</gene>